<dbReference type="EMBL" id="CP061800">
    <property type="protein sequence ID" value="QTA89795.1"/>
    <property type="molecule type" value="Genomic_DNA"/>
</dbReference>
<dbReference type="RefSeq" id="WP_207678268.1">
    <property type="nucleotide sequence ID" value="NZ_CP061800.1"/>
</dbReference>
<evidence type="ECO:0000313" key="2">
    <source>
        <dbReference type="Proteomes" id="UP000663722"/>
    </source>
</evidence>
<dbReference type="Pfam" id="PF11306">
    <property type="entry name" value="DUF3108"/>
    <property type="match status" value="1"/>
</dbReference>
<evidence type="ECO:0000313" key="1">
    <source>
        <dbReference type="EMBL" id="QTA89795.1"/>
    </source>
</evidence>
<sequence length="254" mass="28876">MKLFIRVITVIIVVGFARNLSAAEQELPFYPGEKLTFDLKWSVIKAGEATLEVLPIETVNGVRAYHFVMTAKSTPFIDFFYKVRDRIDAYMDINMNRSVLYKKKQKEGKTHRDIVVHFDWEKNEAEFSNFGKKKNPIALLPGSFDPLSAFYYARLFDLKEKMKIERPVTDGKKCVLGKVAVVKKDKIKLAGTTYDAYLLEPELKHVGGVFEKSKDAKIELWVSADKRRIPIKIKSKVAVGSFVGELVSVTPGPH</sequence>
<dbReference type="KEGG" id="dmm:dnm_058520"/>
<proteinExistence type="predicted"/>
<dbReference type="AlphaFoldDB" id="A0A975BQN9"/>
<name>A0A975BQN9_9BACT</name>
<organism evidence="1 2">
    <name type="scientific">Desulfonema magnum</name>
    <dbReference type="NCBI Taxonomy" id="45655"/>
    <lineage>
        <taxon>Bacteria</taxon>
        <taxon>Pseudomonadati</taxon>
        <taxon>Thermodesulfobacteriota</taxon>
        <taxon>Desulfobacteria</taxon>
        <taxon>Desulfobacterales</taxon>
        <taxon>Desulfococcaceae</taxon>
        <taxon>Desulfonema</taxon>
    </lineage>
</organism>
<gene>
    <name evidence="1" type="ORF">dnm_058520</name>
</gene>
<reference evidence="1" key="1">
    <citation type="journal article" date="2021" name="Microb. Physiol.">
        <title>Proteogenomic Insights into the Physiology of Marine, Sulfate-Reducing, Filamentous Desulfonema limicola and Desulfonema magnum.</title>
        <authorList>
            <person name="Schnaars V."/>
            <person name="Wohlbrand L."/>
            <person name="Scheve S."/>
            <person name="Hinrichs C."/>
            <person name="Reinhardt R."/>
            <person name="Rabus R."/>
        </authorList>
    </citation>
    <scope>NUCLEOTIDE SEQUENCE</scope>
    <source>
        <strain evidence="1">4be13</strain>
    </source>
</reference>
<protein>
    <submittedName>
        <fullName evidence="1">DUF3108</fullName>
    </submittedName>
</protein>
<dbReference type="InterPro" id="IPR021457">
    <property type="entry name" value="DUF3108"/>
</dbReference>
<dbReference type="Proteomes" id="UP000663722">
    <property type="component" value="Chromosome"/>
</dbReference>
<accession>A0A975BQN9</accession>
<keyword evidence="2" id="KW-1185">Reference proteome</keyword>